<keyword evidence="1" id="KW-0812">Transmembrane</keyword>
<proteinExistence type="predicted"/>
<feature type="transmembrane region" description="Helical" evidence="1">
    <location>
        <begin position="638"/>
        <end position="657"/>
    </location>
</feature>
<feature type="transmembrane region" description="Helical" evidence="1">
    <location>
        <begin position="1038"/>
        <end position="1056"/>
    </location>
</feature>
<feature type="transmembrane region" description="Helical" evidence="1">
    <location>
        <begin position="678"/>
        <end position="700"/>
    </location>
</feature>
<dbReference type="Gene3D" id="3.80.10.10">
    <property type="entry name" value="Ribonuclease Inhibitor"/>
    <property type="match status" value="1"/>
</dbReference>
<feature type="transmembrane region" description="Helical" evidence="1">
    <location>
        <begin position="256"/>
        <end position="276"/>
    </location>
</feature>
<keyword evidence="1" id="KW-0472">Membrane</keyword>
<reference evidence="2" key="1">
    <citation type="submission" date="2021-02" db="EMBL/GenBank/DDBJ databases">
        <authorList>
            <person name="Nowell W R."/>
        </authorList>
    </citation>
    <scope>NUCLEOTIDE SEQUENCE</scope>
</reference>
<evidence type="ECO:0000313" key="3">
    <source>
        <dbReference type="Proteomes" id="UP000663852"/>
    </source>
</evidence>
<gene>
    <name evidence="2" type="ORF">EDS130_LOCUS39731</name>
</gene>
<feature type="transmembrane region" description="Helical" evidence="1">
    <location>
        <begin position="1120"/>
        <end position="1138"/>
    </location>
</feature>
<dbReference type="InterPro" id="IPR032675">
    <property type="entry name" value="LRR_dom_sf"/>
</dbReference>
<feature type="transmembrane region" description="Helical" evidence="1">
    <location>
        <begin position="589"/>
        <end position="618"/>
    </location>
</feature>
<evidence type="ECO:0000313" key="2">
    <source>
        <dbReference type="EMBL" id="CAF1454390.1"/>
    </source>
</evidence>
<organism evidence="2 3">
    <name type="scientific">Adineta ricciae</name>
    <name type="common">Rotifer</name>
    <dbReference type="NCBI Taxonomy" id="249248"/>
    <lineage>
        <taxon>Eukaryota</taxon>
        <taxon>Metazoa</taxon>
        <taxon>Spiralia</taxon>
        <taxon>Gnathifera</taxon>
        <taxon>Rotifera</taxon>
        <taxon>Eurotatoria</taxon>
        <taxon>Bdelloidea</taxon>
        <taxon>Adinetida</taxon>
        <taxon>Adinetidae</taxon>
        <taxon>Adineta</taxon>
    </lineage>
</organism>
<comment type="caution">
    <text evidence="2">The sequence shown here is derived from an EMBL/GenBank/DDBJ whole genome shotgun (WGS) entry which is preliminary data.</text>
</comment>
<keyword evidence="1" id="KW-1133">Transmembrane helix</keyword>
<sequence length="1522" mass="175032">MNVNKRHSTSTVDDAEKKKFKQDFPIAQFEHLANELIYAIFDHLDAQQLHQSFFSLNQRFQYLCLNANLSLRIGMSSASKTIFERSFNDIISHHQHRIRSLYLFNPFIIDYFTISQCSQLQTLTLGNIEWERLENVLITLASAPNLVSLSIYIGGVGKQATVYSLVFQLPALKSCKLNFQTNVPLKLSAISINSVSPIERLIIMDNYSFDEINVIRSYVPKLRFLSITRKHEYPLNLYKNSSSNDQTACKEYLATRIYVCCLAIAIIIVTITTSLITRLVNKIEYSPSFERFLVLTSKYPNSIHCPCTKVGIGYDAFVVTQVRFHQVCSSQFVEQTWIDMMFAAQNRTFISAGDFRTRLIFFWQLIAGFCTISNRTWSEVVVGFDATQILSQLAISEDLMRAQVYADLKKQIAMVQSAFIRDLRSIRQTFRGNQMVSGLGSNFYMKYSAGDGTQFQPVPQMAPQMYNNCTCLNIAGCPHLATFNDSHDHLIMVPGMISDCLVLDGALASTFECYYNETCISLLHETVPITLKPLSNDSDKHFVMKSTIETLLNEMMIDEMSSTIRFDLFYDQCQPMYCAYSYAHRFDVLFVFTTFFGIFGGLSFILKQSAPLLALIILRRKNRVAPGSNAPVIRQNKLIAWLCQVRILFNYITQNIINLNLFETQTLRSTSNIFREKLLTRVFLLLIIVCSVGVGIYIFFVGQSQVITVPRPTYDVYQQLYDTYSDALKCPCQQVSIPYKTFMNVTFELHQVCSSDLISSNWLDYIASIDPIQLPPTYFTDFRASGTSYFELLAIFCTLTNNHIRDAQGIFTDTQFINDHALAAPLFIQQTATIIQSYIAGILNDFQRSIDWVQVGLSTNQVLVGTNTNFYIFIDVNGVLDLRNGYFVAAFTIDEDRVYAIGFCGCGFEIDDYNCYGWNFIFPNGTHQVRYDYMFPEVRVGCMPLNGFFASTFAWWYNKTYLNRIQETYASILVSQSLAKLDQLDISVTTRFRNETMEDLLRQMFLETSTTNNTDFKQFYEACAPSSCSYTIKQRRDAFVLLLLFISICGGLNRILRIFVPSIGKVILFFIDYRKNRALDPLVARFKHLTSVIYNSITNLNLYKTELTNGVQLEKIYTRIYILLFTSSLGVLLFYNAVVERSVTKTYPSPSIADYERLLNLYPDNVNCPCAYLAIPYDNFIKELRVGAFHQVCSTNVIVNIFLAGKCNFIREYKSIYYDLAMPLPLSGFSNKNDFRNVNSVFIRVMKQLCTLAERTIEKSLLTFRNSNMFVKQMISRQQFANESNKIIHQFQEKLPIEFARTLNLIRTILQGNALFSQIPFNWQIIINEASQGKNATFRTEPVYYFNDEQNTNCTCAAQHTCTMPAIMYNGSSSKPLRGFKLGCYSLETVLLSSLSCFYFRTCIDDYRYYTFMYLADLNLVFNGTDEVIQLNSSLTRFNIDDTIETIAYELFIESWMSNVSYERFFNSCAPSSCTYKYYYRFDVFELLTVFLSVYAGLSTVIRFIVPYFVSMIRNIRRRICT</sequence>
<name>A0A815PUM3_ADIRI</name>
<feature type="transmembrane region" description="Helical" evidence="1">
    <location>
        <begin position="1487"/>
        <end position="1510"/>
    </location>
</feature>
<evidence type="ECO:0000256" key="1">
    <source>
        <dbReference type="SAM" id="Phobius"/>
    </source>
</evidence>
<dbReference type="Proteomes" id="UP000663852">
    <property type="component" value="Unassembled WGS sequence"/>
</dbReference>
<dbReference type="EMBL" id="CAJNOJ010000454">
    <property type="protein sequence ID" value="CAF1454390.1"/>
    <property type="molecule type" value="Genomic_DNA"/>
</dbReference>
<protein>
    <submittedName>
        <fullName evidence="2">Uncharacterized protein</fullName>
    </submittedName>
</protein>
<accession>A0A815PUM3</accession>